<sequence length="134" mass="15170">MDAGLSGITGFPREVRLTRGVEFQRVFQQGKRLHVNGLNARAAANTVGFPRLGMAIAKKALRRAHERNRIRRLVRESFRQHQARLPAVDLVIMCRTDVLNMSNTDIFQQLEGLWLRLHKLYSAGLGNPNETALP</sequence>
<dbReference type="PANTHER" id="PTHR33992">
    <property type="entry name" value="RIBONUCLEASE P PROTEIN COMPONENT"/>
    <property type="match status" value="1"/>
</dbReference>
<dbReference type="Gene3D" id="3.30.230.10">
    <property type="match status" value="1"/>
</dbReference>
<dbReference type="GO" id="GO:0001682">
    <property type="term" value="P:tRNA 5'-leader removal"/>
    <property type="evidence" value="ECO:0007669"/>
    <property type="project" value="UniProtKB-UniRule"/>
</dbReference>
<evidence type="ECO:0000256" key="3">
    <source>
        <dbReference type="ARBA" id="ARBA00022722"/>
    </source>
</evidence>
<comment type="catalytic activity">
    <reaction evidence="7">
        <text>Endonucleolytic cleavage of RNA, removing 5'-extranucleotides from tRNA precursor.</text>
        <dbReference type="EC" id="3.1.26.5"/>
    </reaction>
</comment>
<keyword evidence="4 7" id="KW-0255">Endonuclease</keyword>
<evidence type="ECO:0000313" key="10">
    <source>
        <dbReference type="Proteomes" id="UP000199397"/>
    </source>
</evidence>
<organism evidence="9 10">
    <name type="scientific">Thiothrix caldifontis</name>
    <dbReference type="NCBI Taxonomy" id="525918"/>
    <lineage>
        <taxon>Bacteria</taxon>
        <taxon>Pseudomonadati</taxon>
        <taxon>Pseudomonadota</taxon>
        <taxon>Gammaproteobacteria</taxon>
        <taxon>Thiotrichales</taxon>
        <taxon>Thiotrichaceae</taxon>
        <taxon>Thiothrix</taxon>
    </lineage>
</organism>
<keyword evidence="6 7" id="KW-0694">RNA-binding</keyword>
<dbReference type="STRING" id="525918.SAMN05660964_02994"/>
<keyword evidence="5 7" id="KW-0378">Hydrolase</keyword>
<comment type="similarity">
    <text evidence="7">Belongs to the RnpA family.</text>
</comment>
<accession>A0A1H4FKQ5</accession>
<dbReference type="PROSITE" id="PS00648">
    <property type="entry name" value="RIBONUCLEASE_P"/>
    <property type="match status" value="1"/>
</dbReference>
<dbReference type="GO" id="GO:0030677">
    <property type="term" value="C:ribonuclease P complex"/>
    <property type="evidence" value="ECO:0007669"/>
    <property type="project" value="TreeGrafter"/>
</dbReference>
<comment type="subunit">
    <text evidence="7">Consists of a catalytic RNA component (M1 or rnpB) and a protein subunit.</text>
</comment>
<dbReference type="Pfam" id="PF00825">
    <property type="entry name" value="Ribonuclease_P"/>
    <property type="match status" value="1"/>
</dbReference>
<dbReference type="AlphaFoldDB" id="A0A1H4FKQ5"/>
<evidence type="ECO:0000313" key="9">
    <source>
        <dbReference type="EMBL" id="SEA97390.1"/>
    </source>
</evidence>
<evidence type="ECO:0000256" key="5">
    <source>
        <dbReference type="ARBA" id="ARBA00022801"/>
    </source>
</evidence>
<dbReference type="EMBL" id="FNQP01000021">
    <property type="protein sequence ID" value="SEA97390.1"/>
    <property type="molecule type" value="Genomic_DNA"/>
</dbReference>
<evidence type="ECO:0000256" key="8">
    <source>
        <dbReference type="NCBIfam" id="TIGR00188"/>
    </source>
</evidence>
<evidence type="ECO:0000256" key="7">
    <source>
        <dbReference type="HAMAP-Rule" id="MF_00227"/>
    </source>
</evidence>
<dbReference type="InterPro" id="IPR020568">
    <property type="entry name" value="Ribosomal_Su5_D2-typ_SF"/>
</dbReference>
<dbReference type="SUPFAM" id="SSF54211">
    <property type="entry name" value="Ribosomal protein S5 domain 2-like"/>
    <property type="match status" value="1"/>
</dbReference>
<evidence type="ECO:0000256" key="2">
    <source>
        <dbReference type="ARBA" id="ARBA00022694"/>
    </source>
</evidence>
<dbReference type="HAMAP" id="MF_00227">
    <property type="entry name" value="RNase_P"/>
    <property type="match status" value="1"/>
</dbReference>
<name>A0A1H4FKQ5_9GAMM</name>
<dbReference type="GO" id="GO:0042781">
    <property type="term" value="F:3'-tRNA processing endoribonuclease activity"/>
    <property type="evidence" value="ECO:0007669"/>
    <property type="project" value="TreeGrafter"/>
</dbReference>
<evidence type="ECO:0000256" key="4">
    <source>
        <dbReference type="ARBA" id="ARBA00022759"/>
    </source>
</evidence>
<keyword evidence="10" id="KW-1185">Reference proteome</keyword>
<dbReference type="EC" id="3.1.26.5" evidence="7 8"/>
<proteinExistence type="inferred from homology"/>
<dbReference type="GO" id="GO:0000049">
    <property type="term" value="F:tRNA binding"/>
    <property type="evidence" value="ECO:0007669"/>
    <property type="project" value="UniProtKB-UniRule"/>
</dbReference>
<keyword evidence="2 7" id="KW-0819">tRNA processing</keyword>
<dbReference type="Proteomes" id="UP000199397">
    <property type="component" value="Unassembled WGS sequence"/>
</dbReference>
<dbReference type="NCBIfam" id="TIGR00188">
    <property type="entry name" value="rnpA"/>
    <property type="match status" value="1"/>
</dbReference>
<dbReference type="RefSeq" id="WP_245707047.1">
    <property type="nucleotide sequence ID" value="NZ_FNQP01000021.1"/>
</dbReference>
<evidence type="ECO:0000256" key="6">
    <source>
        <dbReference type="ARBA" id="ARBA00022884"/>
    </source>
</evidence>
<gene>
    <name evidence="7" type="primary">rnpA</name>
    <name evidence="9" type="ORF">SAMN05660964_02994</name>
</gene>
<reference evidence="9 10" key="1">
    <citation type="submission" date="2016-10" db="EMBL/GenBank/DDBJ databases">
        <authorList>
            <person name="de Groot N.N."/>
        </authorList>
    </citation>
    <scope>NUCLEOTIDE SEQUENCE [LARGE SCALE GENOMIC DNA]</scope>
    <source>
        <strain evidence="9 10">DSM 21228</strain>
    </source>
</reference>
<comment type="function">
    <text evidence="1 7">RNaseP catalyzes the removal of the 5'-leader sequence from pre-tRNA to produce the mature 5'-terminus. It can also cleave other RNA substrates such as 4.5S RNA. The protein component plays an auxiliary but essential role in vivo by binding to the 5'-leader sequence and broadening the substrate specificity of the ribozyme.</text>
</comment>
<keyword evidence="3 7" id="KW-0540">Nuclease</keyword>
<dbReference type="InterPro" id="IPR014721">
    <property type="entry name" value="Ribsml_uS5_D2-typ_fold_subgr"/>
</dbReference>
<protein>
    <recommendedName>
        <fullName evidence="7 8">Ribonuclease P protein component</fullName>
        <shortName evidence="7">RNase P protein</shortName>
        <shortName evidence="7">RNaseP protein</shortName>
        <ecNumber evidence="7 8">3.1.26.5</ecNumber>
    </recommendedName>
    <alternativeName>
        <fullName evidence="7">Protein C5</fullName>
    </alternativeName>
</protein>
<dbReference type="InterPro" id="IPR000100">
    <property type="entry name" value="RNase_P"/>
</dbReference>
<dbReference type="GO" id="GO:0004526">
    <property type="term" value="F:ribonuclease P activity"/>
    <property type="evidence" value="ECO:0007669"/>
    <property type="project" value="UniProtKB-UniRule"/>
</dbReference>
<dbReference type="InterPro" id="IPR020539">
    <property type="entry name" value="RNase_P_CS"/>
</dbReference>
<dbReference type="PANTHER" id="PTHR33992:SF1">
    <property type="entry name" value="RIBONUCLEASE P PROTEIN COMPONENT"/>
    <property type="match status" value="1"/>
</dbReference>
<evidence type="ECO:0000256" key="1">
    <source>
        <dbReference type="ARBA" id="ARBA00002663"/>
    </source>
</evidence>